<dbReference type="Proteomes" id="UP001283361">
    <property type="component" value="Unassembled WGS sequence"/>
</dbReference>
<keyword evidence="10" id="KW-0807">Transducer</keyword>
<dbReference type="GO" id="GO:0005886">
    <property type="term" value="C:plasma membrane"/>
    <property type="evidence" value="ECO:0007669"/>
    <property type="project" value="UniProtKB-SubCell"/>
</dbReference>
<dbReference type="PROSITE" id="PS50259">
    <property type="entry name" value="G_PROTEIN_RECEP_F3_4"/>
    <property type="match status" value="1"/>
</dbReference>
<evidence type="ECO:0000256" key="3">
    <source>
        <dbReference type="ARBA" id="ARBA00022475"/>
    </source>
</evidence>
<dbReference type="InterPro" id="IPR050726">
    <property type="entry name" value="mGluR"/>
</dbReference>
<name>A0AAE0ZH40_9GAST</name>
<evidence type="ECO:0000256" key="6">
    <source>
        <dbReference type="ARBA" id="ARBA00023040"/>
    </source>
</evidence>
<evidence type="ECO:0000313" key="15">
    <source>
        <dbReference type="Proteomes" id="UP001283361"/>
    </source>
</evidence>
<evidence type="ECO:0000256" key="2">
    <source>
        <dbReference type="ARBA" id="ARBA00007242"/>
    </source>
</evidence>
<feature type="transmembrane region" description="Helical" evidence="12">
    <location>
        <begin position="720"/>
        <end position="740"/>
    </location>
</feature>
<dbReference type="PANTHER" id="PTHR24060">
    <property type="entry name" value="METABOTROPIC GLUTAMATE RECEPTOR"/>
    <property type="match status" value="1"/>
</dbReference>
<dbReference type="InterPro" id="IPR038550">
    <property type="entry name" value="GPCR_3_9-Cys_sf"/>
</dbReference>
<feature type="region of interest" description="Disordered" evidence="11">
    <location>
        <begin position="1175"/>
        <end position="1207"/>
    </location>
</feature>
<evidence type="ECO:0000256" key="4">
    <source>
        <dbReference type="ARBA" id="ARBA00022692"/>
    </source>
</evidence>
<feature type="transmembrane region" description="Helical" evidence="12">
    <location>
        <begin position="797"/>
        <end position="819"/>
    </location>
</feature>
<evidence type="ECO:0000256" key="9">
    <source>
        <dbReference type="ARBA" id="ARBA00023180"/>
    </source>
</evidence>
<dbReference type="FunFam" id="2.10.50.30:FF:000001">
    <property type="entry name" value="metabotropic glutamate receptor 1"/>
    <property type="match status" value="1"/>
</dbReference>
<keyword evidence="4 12" id="KW-0812">Transmembrane</keyword>
<evidence type="ECO:0000256" key="7">
    <source>
        <dbReference type="ARBA" id="ARBA00023136"/>
    </source>
</evidence>
<dbReference type="PRINTS" id="PR00593">
    <property type="entry name" value="MTABOTROPICR"/>
</dbReference>
<feature type="region of interest" description="Disordered" evidence="11">
    <location>
        <begin position="1461"/>
        <end position="1505"/>
    </location>
</feature>
<dbReference type="InterPro" id="IPR011500">
    <property type="entry name" value="GPCR_3_9-Cys_dom"/>
</dbReference>
<feature type="region of interest" description="Disordered" evidence="11">
    <location>
        <begin position="1276"/>
        <end position="1306"/>
    </location>
</feature>
<keyword evidence="9" id="KW-0325">Glycoprotein</keyword>
<dbReference type="GO" id="GO:0004930">
    <property type="term" value="F:G protein-coupled receptor activity"/>
    <property type="evidence" value="ECO:0007669"/>
    <property type="project" value="UniProtKB-KW"/>
</dbReference>
<dbReference type="InterPro" id="IPR017979">
    <property type="entry name" value="GPCR_3_CS"/>
</dbReference>
<dbReference type="PRINTS" id="PR00248">
    <property type="entry name" value="GPCRMGR"/>
</dbReference>
<dbReference type="InterPro" id="IPR000337">
    <property type="entry name" value="GPCR_3"/>
</dbReference>
<organism evidence="14 15">
    <name type="scientific">Elysia crispata</name>
    <name type="common">lettuce slug</name>
    <dbReference type="NCBI Taxonomy" id="231223"/>
    <lineage>
        <taxon>Eukaryota</taxon>
        <taxon>Metazoa</taxon>
        <taxon>Spiralia</taxon>
        <taxon>Lophotrochozoa</taxon>
        <taxon>Mollusca</taxon>
        <taxon>Gastropoda</taxon>
        <taxon>Heterobranchia</taxon>
        <taxon>Euthyneura</taxon>
        <taxon>Panpulmonata</taxon>
        <taxon>Sacoglossa</taxon>
        <taxon>Placobranchoidea</taxon>
        <taxon>Plakobranchidae</taxon>
        <taxon>Elysia</taxon>
    </lineage>
</organism>
<dbReference type="InterPro" id="IPR000162">
    <property type="entry name" value="GPCR_3_mtglu_rcpt"/>
</dbReference>
<dbReference type="EMBL" id="JAWDGP010004033">
    <property type="protein sequence ID" value="KAK3768656.1"/>
    <property type="molecule type" value="Genomic_DNA"/>
</dbReference>
<evidence type="ECO:0000256" key="12">
    <source>
        <dbReference type="SAM" id="Phobius"/>
    </source>
</evidence>
<evidence type="ECO:0000256" key="11">
    <source>
        <dbReference type="SAM" id="MobiDB-lite"/>
    </source>
</evidence>
<feature type="region of interest" description="Disordered" evidence="11">
    <location>
        <begin position="1391"/>
        <end position="1428"/>
    </location>
</feature>
<dbReference type="CDD" id="cd15285">
    <property type="entry name" value="7tmC_mGluR_group1"/>
    <property type="match status" value="1"/>
</dbReference>
<feature type="transmembrane region" description="Helical" evidence="12">
    <location>
        <begin position="607"/>
        <end position="629"/>
    </location>
</feature>
<feature type="transmembrane region" description="Helical" evidence="12">
    <location>
        <begin position="644"/>
        <end position="663"/>
    </location>
</feature>
<keyword evidence="15" id="KW-1185">Reference proteome</keyword>
<feature type="compositionally biased region" description="Acidic residues" evidence="11">
    <location>
        <begin position="1404"/>
        <end position="1418"/>
    </location>
</feature>
<dbReference type="InterPro" id="IPR017978">
    <property type="entry name" value="GPCR_3_C"/>
</dbReference>
<feature type="domain" description="G-protein coupled receptors family 3 profile" evidence="13">
    <location>
        <begin position="606"/>
        <end position="867"/>
    </location>
</feature>
<feature type="compositionally biased region" description="Basic and acidic residues" evidence="11">
    <location>
        <begin position="1468"/>
        <end position="1477"/>
    </location>
</feature>
<feature type="region of interest" description="Disordered" evidence="11">
    <location>
        <begin position="1004"/>
        <end position="1023"/>
    </location>
</feature>
<feature type="compositionally biased region" description="Low complexity" evidence="11">
    <location>
        <begin position="84"/>
        <end position="126"/>
    </location>
</feature>
<protein>
    <recommendedName>
        <fullName evidence="13">G-protein coupled receptors family 3 profile domain-containing protein</fullName>
    </recommendedName>
</protein>
<keyword evidence="7 12" id="KW-0472">Membrane</keyword>
<sequence length="1573" mass="172145">MSMKRTFAAVEEDVGQLSSKPFLYVKENLADNNVSRDLRDPNLLPNITLGWDIRDTCWYSPIALENSIDFIKDAIASQQAYATASSSSPATSGSTSANSITSSTSSAPSSLSSSLSPSPSITSAPTMKMTQPAGRNTTSLPVATPPGSGSSTCGASTNLKPIVGLVGPGSSEASIQVQNLLQIFNIPQIGYSATSYDLSDKSHYKYFLRVVPPDLYQAQALADIVSSFNWTYISLVHSDGNYGIRGMEAFKDRASEKGICFGAEDNIASSAEDKDFDTVVDNLLKWRNATVVVCFCEGMTVKKLMQATRRRNVEGAFLLIGSDGWGNRVDVVQGVESAIAGSISLMLYSPKISQFASHYASLGPDGSPNNPWFKEFWEEKFQCSLDGKSRRHDHRCTGDENLGGADEDSKLGFVVTAVEAMAHGLHNMHQDLCPEGGKGLCPAMTPINGSLYLRYLLNVRFKSSEQKEEVYFDSKGDPPGRYEILNYQPTTQANGNTTYSYVTIGHWINGSLLLNGHSIYWPKRSQGYSHNTRSFSSICSDPCKAGEAKKVKGQPCCWVCTKCQENQILVDNNTDCKDCDLGMWPNANKTDCLEIPIDFIDIGDTEAIVCVSLACLGMCATAWIAAIFARNHNTPIVKASTRELSYILLIGIALAFSSNFFIVSKPCREFCYIVRILPGLSFSLIYGALVTRTNRIARILEGSKRILTKKPKFMSASAQLVITGIIIGVECAVIVGMLLYQPANSKLDYPSRQEVRLVCDTSTLGIVVPLGFDLVLILLCTIYAVKTRNLPENFNEAKFIGFTMYATCVIWMGFFPIYFAGEHKEVTLCICVSLSAAIALLLLFVPKVYIIVWVPEKNTRGAFTTSRDVRCHIGSKSMASVDSVDLRESSTLDSLFKSEKGLGKVWRQKSLDERRLRFVMQRTNTGSDSDTPYSNHGVLSASTAALLPQQSRDKSFNDSGAKITGSHRKSVDSRVTYLDLPRDAREAQKSAVEALRKNLARDFPEHRRSPGLPPMRPGSPAEREKHKVKHNSMEHLVDLDTILRVSQGDDTRSQRKLGKLGEFRKSLSSSCVSTTAKTKSVECQTSDELVQYLLPTLRRRCVAKGKKLERSCAVVDEGLHQVRPTDASTGSSKPSPSSGGLKAVRVFNYPPVYHQKHALTIQKQPVMFLTLADDPKAGGESSRISNTRPKKNNDQGINGCNSHRDNSSQLSFIPGSRQRCCQQYFHHSNQHCNHRRGRKFHSMVVPPSHMSDHVCKLHSTTYRFPRLYGFDELTPSCSSDTSCVDDTETAESGRRPKSASPGHSVSLYSHGRAVENDQEPFLSPAHLPRDSRSRSAGYIPLHTCCTGGHSEGCPGVCWVESLATTYSTNDGSNVSTASTTDSSSLIIPQFQSSVDSDGSQLSNEEGEDDDDGDYNDNDNDIKDGLPEGLELYVTDPRTGGGVTGERFSQSIFTTAASGASLTNCQPTSKEDKLDPSERVPTAVDPCGLVSNSQRSRDLPNQRKNTSSACSVVDTASCLMQLDSPKRSRFVDNGQVAGEFQCESPDSSDMKEFQQLLQGHGVQIDLSSVQSSDL</sequence>
<feature type="transmembrane region" description="Helical" evidence="12">
    <location>
        <begin position="670"/>
        <end position="689"/>
    </location>
</feature>
<keyword evidence="6" id="KW-0297">G-protein coupled receptor</keyword>
<dbReference type="Gene3D" id="2.10.50.30">
    <property type="entry name" value="GPCR, family 3, nine cysteines domain"/>
    <property type="match status" value="1"/>
</dbReference>
<accession>A0AAE0ZH40</accession>
<evidence type="ECO:0000256" key="5">
    <source>
        <dbReference type="ARBA" id="ARBA00022989"/>
    </source>
</evidence>
<dbReference type="Gene3D" id="3.40.50.2300">
    <property type="match status" value="2"/>
</dbReference>
<evidence type="ECO:0000259" key="13">
    <source>
        <dbReference type="PROSITE" id="PS50259"/>
    </source>
</evidence>
<feature type="region of interest" description="Disordered" evidence="11">
    <location>
        <begin position="84"/>
        <end position="153"/>
    </location>
</feature>
<reference evidence="14" key="1">
    <citation type="journal article" date="2023" name="G3 (Bethesda)">
        <title>A reference genome for the long-term kleptoplast-retaining sea slug Elysia crispata morphotype clarki.</title>
        <authorList>
            <person name="Eastman K.E."/>
            <person name="Pendleton A.L."/>
            <person name="Shaikh M.A."/>
            <person name="Suttiyut T."/>
            <person name="Ogas R."/>
            <person name="Tomko P."/>
            <person name="Gavelis G."/>
            <person name="Widhalm J.R."/>
            <person name="Wisecaver J.H."/>
        </authorList>
    </citation>
    <scope>NUCLEOTIDE SEQUENCE</scope>
    <source>
        <strain evidence="14">ECLA1</strain>
    </source>
</reference>
<proteinExistence type="inferred from homology"/>
<dbReference type="FunFam" id="3.40.50.2300:FF:000145">
    <property type="entry name" value="Glutamate receptor, metabotropic"/>
    <property type="match status" value="1"/>
</dbReference>
<comment type="similarity">
    <text evidence="2">Belongs to the G-protein coupled receptor 3 family.</text>
</comment>
<comment type="caution">
    <text evidence="14">The sequence shown here is derived from an EMBL/GenBank/DDBJ whole genome shotgun (WGS) entry which is preliminary data.</text>
</comment>
<feature type="transmembrane region" description="Helical" evidence="12">
    <location>
        <begin position="826"/>
        <end position="845"/>
    </location>
</feature>
<feature type="compositionally biased region" description="Polar residues" evidence="11">
    <location>
        <begin position="1194"/>
        <end position="1207"/>
    </location>
</feature>
<dbReference type="Pfam" id="PF07562">
    <property type="entry name" value="NCD3G"/>
    <property type="match status" value="1"/>
</dbReference>
<feature type="transmembrane region" description="Helical" evidence="12">
    <location>
        <begin position="761"/>
        <end position="785"/>
    </location>
</feature>
<comment type="subcellular location">
    <subcellularLocation>
        <location evidence="1">Cell membrane</location>
        <topology evidence="1">Multi-pass membrane protein</topology>
    </subcellularLocation>
</comment>
<evidence type="ECO:0000256" key="10">
    <source>
        <dbReference type="ARBA" id="ARBA00023224"/>
    </source>
</evidence>
<dbReference type="InterPro" id="IPR028082">
    <property type="entry name" value="Peripla_BP_I"/>
</dbReference>
<dbReference type="PROSITE" id="PS00981">
    <property type="entry name" value="G_PROTEIN_RECEP_F3_3"/>
    <property type="match status" value="1"/>
</dbReference>
<keyword evidence="3" id="KW-1003">Cell membrane</keyword>
<dbReference type="Pfam" id="PF01094">
    <property type="entry name" value="ANF_receptor"/>
    <property type="match status" value="1"/>
</dbReference>
<dbReference type="InterPro" id="IPR001828">
    <property type="entry name" value="ANF_lig-bd_rcpt"/>
</dbReference>
<dbReference type="SUPFAM" id="SSF53822">
    <property type="entry name" value="Periplasmic binding protein-like I"/>
    <property type="match status" value="1"/>
</dbReference>
<feature type="compositionally biased region" description="Polar residues" evidence="11">
    <location>
        <begin position="1391"/>
        <end position="1402"/>
    </location>
</feature>
<feature type="compositionally biased region" description="Polar residues" evidence="11">
    <location>
        <begin position="133"/>
        <end position="153"/>
    </location>
</feature>
<evidence type="ECO:0000256" key="8">
    <source>
        <dbReference type="ARBA" id="ARBA00023170"/>
    </source>
</evidence>
<keyword evidence="8" id="KW-0675">Receptor</keyword>
<evidence type="ECO:0000256" key="1">
    <source>
        <dbReference type="ARBA" id="ARBA00004651"/>
    </source>
</evidence>
<evidence type="ECO:0000313" key="14">
    <source>
        <dbReference type="EMBL" id="KAK3768656.1"/>
    </source>
</evidence>
<dbReference type="Pfam" id="PF00003">
    <property type="entry name" value="7tm_3"/>
    <property type="match status" value="1"/>
</dbReference>
<keyword evidence="5 12" id="KW-1133">Transmembrane helix</keyword>
<gene>
    <name evidence="14" type="ORF">RRG08_065950</name>
</gene>